<organism evidence="3 4">
    <name type="scientific">Sporosarcina ureilytica</name>
    <dbReference type="NCBI Taxonomy" id="298596"/>
    <lineage>
        <taxon>Bacteria</taxon>
        <taxon>Bacillati</taxon>
        <taxon>Bacillota</taxon>
        <taxon>Bacilli</taxon>
        <taxon>Bacillales</taxon>
        <taxon>Caryophanaceae</taxon>
        <taxon>Sporosarcina</taxon>
    </lineage>
</organism>
<name>A0A1D8JBX6_9BACL</name>
<evidence type="ECO:0000313" key="3">
    <source>
        <dbReference type="EMBL" id="AOV06205.1"/>
    </source>
</evidence>
<dbReference type="Proteomes" id="UP000185746">
    <property type="component" value="Chromosome"/>
</dbReference>
<feature type="domain" description="Fumarylacetoacetase-like C-terminal" evidence="2">
    <location>
        <begin position="84"/>
        <end position="256"/>
    </location>
</feature>
<dbReference type="KEGG" id="surl:BI350_00165"/>
<protein>
    <submittedName>
        <fullName evidence="3">2-keto-4-pentenoate hydratase</fullName>
    </submittedName>
</protein>
<sequence>MVVQLSAERLLKAEKSKQAISPLTGDYATLTVDEAYAIQLEQIREKVEKGSVIVGKKIGLTSKVMQNMFQVNEPDYGHLLDDMILLDGETVSLEDFIQPKLEFEIAFVLKKDLKGPGVTVIDVLEATDYIAPAFEIIDSRIRDWEIKFEDTVADNGSSARAILGGKPTNIEDVDLAHIGMVVYRNGKFLDSAAGAAVLGNPARAVAWLANALGNYDISLYAGEMVLSGALSAAVPIEKGDTFTAEFAHIGSVSATFQ</sequence>
<dbReference type="RefSeq" id="WP_075526295.1">
    <property type="nucleotide sequence ID" value="NZ_CP017560.1"/>
</dbReference>
<dbReference type="InterPro" id="IPR050772">
    <property type="entry name" value="Hydratase-Decarb/MhpD_sf"/>
</dbReference>
<evidence type="ECO:0000256" key="1">
    <source>
        <dbReference type="ARBA" id="ARBA00023239"/>
    </source>
</evidence>
<keyword evidence="1" id="KW-0456">Lyase</keyword>
<dbReference type="EMBL" id="CP017560">
    <property type="protein sequence ID" value="AOV06205.1"/>
    <property type="molecule type" value="Genomic_DNA"/>
</dbReference>
<evidence type="ECO:0000313" key="4">
    <source>
        <dbReference type="Proteomes" id="UP000185746"/>
    </source>
</evidence>
<dbReference type="AlphaFoldDB" id="A0A1D8JBX6"/>
<accession>A0A1D8JBX6</accession>
<dbReference type="Gene3D" id="3.90.850.10">
    <property type="entry name" value="Fumarylacetoacetase-like, C-terminal domain"/>
    <property type="match status" value="1"/>
</dbReference>
<dbReference type="GO" id="GO:0008684">
    <property type="term" value="F:2-oxopent-4-enoate hydratase activity"/>
    <property type="evidence" value="ECO:0007669"/>
    <property type="project" value="TreeGrafter"/>
</dbReference>
<keyword evidence="4" id="KW-1185">Reference proteome</keyword>
<dbReference type="GO" id="GO:0005737">
    <property type="term" value="C:cytoplasm"/>
    <property type="evidence" value="ECO:0007669"/>
    <property type="project" value="TreeGrafter"/>
</dbReference>
<dbReference type="InterPro" id="IPR036663">
    <property type="entry name" value="Fumarylacetoacetase_C_sf"/>
</dbReference>
<reference evidence="3 4" key="1">
    <citation type="submission" date="2016-09" db="EMBL/GenBank/DDBJ databases">
        <title>Complete genome sequence of the Lysinibacillus sphaericus LMG 22257, a specie of Bacillus with ureolytic activity that can effectively biodeposit calcium carbonate.</title>
        <authorList>
            <person name="Yan W."/>
        </authorList>
    </citation>
    <scope>NUCLEOTIDE SEQUENCE [LARGE SCALE GENOMIC DNA]</scope>
    <source>
        <strain evidence="3 4">LMG 22257</strain>
    </source>
</reference>
<dbReference type="PANTHER" id="PTHR30143">
    <property type="entry name" value="ACID HYDRATASE"/>
    <property type="match status" value="1"/>
</dbReference>
<dbReference type="InterPro" id="IPR011234">
    <property type="entry name" value="Fumarylacetoacetase-like_C"/>
</dbReference>
<gene>
    <name evidence="3" type="ORF">BI350_00165</name>
</gene>
<evidence type="ECO:0000259" key="2">
    <source>
        <dbReference type="Pfam" id="PF01557"/>
    </source>
</evidence>
<dbReference type="PANTHER" id="PTHR30143:SF0">
    <property type="entry name" value="2-KETO-4-PENTENOATE HYDRATASE"/>
    <property type="match status" value="1"/>
</dbReference>
<proteinExistence type="predicted"/>
<dbReference type="SUPFAM" id="SSF56529">
    <property type="entry name" value="FAH"/>
    <property type="match status" value="1"/>
</dbReference>
<dbReference type="Pfam" id="PF01557">
    <property type="entry name" value="FAA_hydrolase"/>
    <property type="match status" value="1"/>
</dbReference>